<evidence type="ECO:0000313" key="3">
    <source>
        <dbReference type="EMBL" id="MDX6807235.1"/>
    </source>
</evidence>
<dbReference type="EMBL" id="JAXAFJ010000010">
    <property type="protein sequence ID" value="MDX6807235.1"/>
    <property type="molecule type" value="Genomic_DNA"/>
</dbReference>
<keyword evidence="1" id="KW-0812">Transmembrane</keyword>
<gene>
    <name evidence="3" type="ORF">SCD90_14275</name>
</gene>
<evidence type="ECO:0000313" key="4">
    <source>
        <dbReference type="Proteomes" id="UP001274321"/>
    </source>
</evidence>
<dbReference type="GO" id="GO:0016787">
    <property type="term" value="F:hydrolase activity"/>
    <property type="evidence" value="ECO:0007669"/>
    <property type="project" value="UniProtKB-KW"/>
</dbReference>
<organism evidence="3 4">
    <name type="scientific">Terrihabitans rhizophilus</name>
    <dbReference type="NCBI Taxonomy" id="3092662"/>
    <lineage>
        <taxon>Bacteria</taxon>
        <taxon>Pseudomonadati</taxon>
        <taxon>Pseudomonadota</taxon>
        <taxon>Alphaproteobacteria</taxon>
        <taxon>Hyphomicrobiales</taxon>
        <taxon>Terrihabitans</taxon>
    </lineage>
</organism>
<keyword evidence="4" id="KW-1185">Reference proteome</keyword>
<proteinExistence type="predicted"/>
<name>A0ABU4RUB3_9HYPH</name>
<accession>A0ABU4RUB3</accession>
<keyword evidence="3" id="KW-0378">Hydrolase</keyword>
<comment type="caution">
    <text evidence="3">The sequence shown here is derived from an EMBL/GenBank/DDBJ whole genome shotgun (WGS) entry which is preliminary data.</text>
</comment>
<dbReference type="Proteomes" id="UP001274321">
    <property type="component" value="Unassembled WGS sequence"/>
</dbReference>
<keyword evidence="1" id="KW-1133">Transmembrane helix</keyword>
<reference evidence="3 4" key="1">
    <citation type="submission" date="2023-11" db="EMBL/GenBank/DDBJ databases">
        <authorList>
            <person name="Bao R."/>
        </authorList>
    </citation>
    <scope>NUCLEOTIDE SEQUENCE [LARGE SCALE GENOMIC DNA]</scope>
    <source>
        <strain evidence="3 4">PJ23</strain>
    </source>
</reference>
<dbReference type="InterPro" id="IPR000073">
    <property type="entry name" value="AB_hydrolase_1"/>
</dbReference>
<dbReference type="SUPFAM" id="SSF53474">
    <property type="entry name" value="alpha/beta-Hydrolases"/>
    <property type="match status" value="1"/>
</dbReference>
<dbReference type="Gene3D" id="3.40.50.1820">
    <property type="entry name" value="alpha/beta hydrolase"/>
    <property type="match status" value="1"/>
</dbReference>
<protein>
    <submittedName>
        <fullName evidence="3">Alpha/beta hydrolase</fullName>
    </submittedName>
</protein>
<evidence type="ECO:0000259" key="2">
    <source>
        <dbReference type="Pfam" id="PF00561"/>
    </source>
</evidence>
<feature type="transmembrane region" description="Helical" evidence="1">
    <location>
        <begin position="6"/>
        <end position="23"/>
    </location>
</feature>
<dbReference type="Pfam" id="PF00561">
    <property type="entry name" value="Abhydrolase_1"/>
    <property type="match status" value="1"/>
</dbReference>
<dbReference type="InterPro" id="IPR029058">
    <property type="entry name" value="AB_hydrolase_fold"/>
</dbReference>
<evidence type="ECO:0000256" key="1">
    <source>
        <dbReference type="SAM" id="Phobius"/>
    </source>
</evidence>
<sequence>MGRGWLAGAALCCGALGAAWLVNHRRERRALRRNPPAGHVLRLGRARLHVHVAGSGPDIVLLHGNSSMVPDFLASPLHSMLTEQRRVWTFDRPGFGHSNRPEGTVWTADAQADLILGAMDRLGIRQAEVLGHSWGCLVAIAMASRAPGVITGLHLLSGYYHPPERPSQLAFAPAALPVLGPLIRHTVLPLAVRPFLRRILRKMFRPTDVSHRFRRAMDRDMLLRPPHVQATAEDSTLMMREALRQSHAAWHLDQPVTIIVGEEDSVIDWRRQSARLHRALPGSRLLVVPGAGHMVHHSAPDLVGAEVLRGTSR</sequence>
<dbReference type="RefSeq" id="WP_319845365.1">
    <property type="nucleotide sequence ID" value="NZ_JAXAFJ010000010.1"/>
</dbReference>
<feature type="domain" description="AB hydrolase-1" evidence="2">
    <location>
        <begin position="59"/>
        <end position="299"/>
    </location>
</feature>
<dbReference type="PANTHER" id="PTHR43798">
    <property type="entry name" value="MONOACYLGLYCEROL LIPASE"/>
    <property type="match status" value="1"/>
</dbReference>
<keyword evidence="1" id="KW-0472">Membrane</keyword>
<dbReference type="InterPro" id="IPR050266">
    <property type="entry name" value="AB_hydrolase_sf"/>
</dbReference>